<sequence length="130" mass="15297">MCKIFLWAPESDYDAKTVHCIAQKIVTFHRKDNVELILGTKQAYNHAIKNREEDGLQKAVEIYLKDHNSVLIAEKRNPQLKEKDLKKHKYTESLSPEIADYLEINRTTIERNSSLKEFDEYLFQASNREN</sequence>
<keyword evidence="2" id="KW-1185">Reference proteome</keyword>
<dbReference type="Proteomes" id="UP001153719">
    <property type="component" value="Chromosome"/>
</dbReference>
<proteinExistence type="predicted"/>
<dbReference type="AlphaFoldDB" id="A0A9W4CU46"/>
<dbReference type="EMBL" id="LR882967">
    <property type="protein sequence ID" value="CAD5919131.1"/>
    <property type="molecule type" value="Genomic_DNA"/>
</dbReference>
<protein>
    <submittedName>
        <fullName evidence="1">Uncharacterized protein</fullName>
    </submittedName>
</protein>
<evidence type="ECO:0000313" key="1">
    <source>
        <dbReference type="EMBL" id="CAD5919131.1"/>
    </source>
</evidence>
<name>A0A9W4CU46_9CYAN</name>
<evidence type="ECO:0000313" key="2">
    <source>
        <dbReference type="Proteomes" id="UP001153719"/>
    </source>
</evidence>
<organism evidence="1 2">
    <name type="scientific">Planktothrix pseudagardhii</name>
    <dbReference type="NCBI Taxonomy" id="132604"/>
    <lineage>
        <taxon>Bacteria</taxon>
        <taxon>Bacillati</taxon>
        <taxon>Cyanobacteriota</taxon>
        <taxon>Cyanophyceae</taxon>
        <taxon>Oscillatoriophycideae</taxon>
        <taxon>Oscillatoriales</taxon>
        <taxon>Microcoleaceae</taxon>
        <taxon>Planktothrix</taxon>
    </lineage>
</organism>
<dbReference type="KEGG" id="ppsu:NO713_00544"/>
<reference evidence="1" key="1">
    <citation type="submission" date="2020-09" db="EMBL/GenBank/DDBJ databases">
        <authorList>
            <person name="Blom J."/>
        </authorList>
    </citation>
    <scope>NUCLEOTIDE SEQUENCE</scope>
    <source>
        <strain evidence="1">No.713</strain>
    </source>
</reference>
<dbReference type="RefSeq" id="WP_254172936.1">
    <property type="nucleotide sequence ID" value="NZ_LR882967.1"/>
</dbReference>
<gene>
    <name evidence="1" type="ORF">NO713_00544</name>
</gene>
<accession>A0A9W4CU46</accession>